<feature type="signal peptide" evidence="6">
    <location>
        <begin position="1"/>
        <end position="27"/>
    </location>
</feature>
<evidence type="ECO:0000259" key="7">
    <source>
        <dbReference type="PROSITE" id="PS51123"/>
    </source>
</evidence>
<dbReference type="PROSITE" id="PS51123">
    <property type="entry name" value="OMPA_2"/>
    <property type="match status" value="1"/>
</dbReference>
<evidence type="ECO:0000256" key="2">
    <source>
        <dbReference type="ARBA" id="ARBA00023136"/>
    </source>
</evidence>
<evidence type="ECO:0000256" key="3">
    <source>
        <dbReference type="ARBA" id="ARBA00023237"/>
    </source>
</evidence>
<accession>A0A921FPN2</accession>
<keyword evidence="6" id="KW-0732">Signal</keyword>
<protein>
    <submittedName>
        <fullName evidence="8">OmpA family protein</fullName>
    </submittedName>
</protein>
<feature type="domain" description="OmpA-like" evidence="7">
    <location>
        <begin position="286"/>
        <end position="407"/>
    </location>
</feature>
<dbReference type="CDD" id="cd07185">
    <property type="entry name" value="OmpA_C-like"/>
    <property type="match status" value="1"/>
</dbReference>
<evidence type="ECO:0000256" key="4">
    <source>
        <dbReference type="PROSITE-ProRule" id="PRU00473"/>
    </source>
</evidence>
<evidence type="ECO:0000256" key="1">
    <source>
        <dbReference type="ARBA" id="ARBA00004442"/>
    </source>
</evidence>
<dbReference type="PANTHER" id="PTHR30329:SF21">
    <property type="entry name" value="LIPOPROTEIN YIAD-RELATED"/>
    <property type="match status" value="1"/>
</dbReference>
<dbReference type="PANTHER" id="PTHR30329">
    <property type="entry name" value="STATOR ELEMENT OF FLAGELLAR MOTOR COMPLEX"/>
    <property type="match status" value="1"/>
</dbReference>
<feature type="chain" id="PRO_5037250890" evidence="6">
    <location>
        <begin position="28"/>
        <end position="424"/>
    </location>
</feature>
<keyword evidence="2 4" id="KW-0472">Membrane</keyword>
<reference evidence="8" key="1">
    <citation type="journal article" date="2021" name="PeerJ">
        <title>Extensive microbial diversity within the chicken gut microbiome revealed by metagenomics and culture.</title>
        <authorList>
            <person name="Gilroy R."/>
            <person name="Ravi A."/>
            <person name="Getino M."/>
            <person name="Pursley I."/>
            <person name="Horton D.L."/>
            <person name="Alikhan N.F."/>
            <person name="Baker D."/>
            <person name="Gharbi K."/>
            <person name="Hall N."/>
            <person name="Watson M."/>
            <person name="Adriaenssens E.M."/>
            <person name="Foster-Nyarko E."/>
            <person name="Jarju S."/>
            <person name="Secka A."/>
            <person name="Antonio M."/>
            <person name="Oren A."/>
            <person name="Chaudhuri R.R."/>
            <person name="La Ragione R."/>
            <person name="Hildebrand F."/>
            <person name="Pallen M.J."/>
        </authorList>
    </citation>
    <scope>NUCLEOTIDE SEQUENCE</scope>
    <source>
        <strain evidence="8">ChiHjej13B12-14962</strain>
    </source>
</reference>
<dbReference type="EMBL" id="DYXC01000077">
    <property type="protein sequence ID" value="HJF14621.1"/>
    <property type="molecule type" value="Genomic_DNA"/>
</dbReference>
<dbReference type="InterPro" id="IPR050330">
    <property type="entry name" value="Bact_OuterMem_StrucFunc"/>
</dbReference>
<feature type="compositionally biased region" description="Basic and acidic residues" evidence="5">
    <location>
        <begin position="379"/>
        <end position="394"/>
    </location>
</feature>
<evidence type="ECO:0000256" key="6">
    <source>
        <dbReference type="SAM" id="SignalP"/>
    </source>
</evidence>
<evidence type="ECO:0000313" key="9">
    <source>
        <dbReference type="Proteomes" id="UP000703315"/>
    </source>
</evidence>
<name>A0A921FPN2_9MICC</name>
<comment type="caution">
    <text evidence="8">The sequence shown here is derived from an EMBL/GenBank/DDBJ whole genome shotgun (WGS) entry which is preliminary data.</text>
</comment>
<organism evidence="8 9">
    <name type="scientific">Enteractinococcus helveticum</name>
    <dbReference type="NCBI Taxonomy" id="1837282"/>
    <lineage>
        <taxon>Bacteria</taxon>
        <taxon>Bacillati</taxon>
        <taxon>Actinomycetota</taxon>
        <taxon>Actinomycetes</taxon>
        <taxon>Micrococcales</taxon>
        <taxon>Micrococcaceae</taxon>
    </lineage>
</organism>
<evidence type="ECO:0000313" key="8">
    <source>
        <dbReference type="EMBL" id="HJF14621.1"/>
    </source>
</evidence>
<feature type="region of interest" description="Disordered" evidence="5">
    <location>
        <begin position="376"/>
        <end position="424"/>
    </location>
</feature>
<sequence>MTTARSILSRNCWAMLVSATLVLTSCAAQNPTEIDDDGANAASSSPTKNATATDDAELIAEVDDPVSFEVCQEAEQIDGATVEWLDDVVIEEQRLEGADAQTVDFDGEQVEIPGAPDIIVPERVGQAGCIIEYPAPGGCLPAVEISGAFIPGYRVPDRKLESVELPDGTVLEEVIQEGFEVEPVQEDSVRAEQVCQTEPEDAEAGELVSHVLRPHIMRPWISSTWKKSDRASRAAVTTESGVRIPSMNLSGYTTPTTVVGSALVPQDMLKQYRVEGSDHTEFAERNEVTAYTTEGDVLFDSDDHQLRPDATAELQAIADDIADRSDDVTITVEGHTDNLPSQQYTDNTELSERRAESVLQWLTEHTDLAAEDMSAAGLGDEHPRASNSSDDGRQQNRRVVITITPKDYDPSIEYEMDDSQAATQ</sequence>
<dbReference type="PROSITE" id="PS51257">
    <property type="entry name" value="PROKAR_LIPOPROTEIN"/>
    <property type="match status" value="1"/>
</dbReference>
<keyword evidence="3" id="KW-0998">Cell outer membrane</keyword>
<dbReference type="InterPro" id="IPR006665">
    <property type="entry name" value="OmpA-like"/>
</dbReference>
<dbReference type="InterPro" id="IPR036737">
    <property type="entry name" value="OmpA-like_sf"/>
</dbReference>
<dbReference type="AlphaFoldDB" id="A0A921FPN2"/>
<dbReference type="Pfam" id="PF00691">
    <property type="entry name" value="OmpA"/>
    <property type="match status" value="1"/>
</dbReference>
<proteinExistence type="predicted"/>
<comment type="subcellular location">
    <subcellularLocation>
        <location evidence="1">Cell outer membrane</location>
    </subcellularLocation>
</comment>
<dbReference type="SUPFAM" id="SSF103088">
    <property type="entry name" value="OmpA-like"/>
    <property type="match status" value="1"/>
</dbReference>
<reference evidence="8" key="2">
    <citation type="submission" date="2021-09" db="EMBL/GenBank/DDBJ databases">
        <authorList>
            <person name="Gilroy R."/>
        </authorList>
    </citation>
    <scope>NUCLEOTIDE SEQUENCE</scope>
    <source>
        <strain evidence="8">ChiHjej13B12-14962</strain>
    </source>
</reference>
<dbReference type="Proteomes" id="UP000703315">
    <property type="component" value="Unassembled WGS sequence"/>
</dbReference>
<dbReference type="Gene3D" id="3.30.1330.60">
    <property type="entry name" value="OmpA-like domain"/>
    <property type="match status" value="1"/>
</dbReference>
<dbReference type="PRINTS" id="PR01021">
    <property type="entry name" value="OMPADOMAIN"/>
</dbReference>
<dbReference type="GO" id="GO:0009279">
    <property type="term" value="C:cell outer membrane"/>
    <property type="evidence" value="ECO:0007669"/>
    <property type="project" value="UniProtKB-SubCell"/>
</dbReference>
<dbReference type="RefSeq" id="WP_303905206.1">
    <property type="nucleotide sequence ID" value="NZ_DYXC01000077.1"/>
</dbReference>
<dbReference type="InterPro" id="IPR006664">
    <property type="entry name" value="OMP_bac"/>
</dbReference>
<evidence type="ECO:0000256" key="5">
    <source>
        <dbReference type="SAM" id="MobiDB-lite"/>
    </source>
</evidence>
<gene>
    <name evidence="8" type="ORF">K8V32_07420</name>
</gene>